<dbReference type="PROSITE" id="PS50949">
    <property type="entry name" value="HTH_GNTR"/>
    <property type="match status" value="1"/>
</dbReference>
<keyword evidence="1" id="KW-0805">Transcription regulation</keyword>
<dbReference type="Pfam" id="PF00392">
    <property type="entry name" value="GntR"/>
    <property type="match status" value="1"/>
</dbReference>
<evidence type="ECO:0000256" key="3">
    <source>
        <dbReference type="ARBA" id="ARBA00023163"/>
    </source>
</evidence>
<dbReference type="SMART" id="SM00345">
    <property type="entry name" value="HTH_GNTR"/>
    <property type="match status" value="1"/>
</dbReference>
<protein>
    <submittedName>
        <fullName evidence="5">DNA-binding GntR family transcriptional regulator</fullName>
    </submittedName>
</protein>
<dbReference type="Gene3D" id="1.20.120.530">
    <property type="entry name" value="GntR ligand-binding domain-like"/>
    <property type="match status" value="1"/>
</dbReference>
<evidence type="ECO:0000313" key="6">
    <source>
        <dbReference type="Proteomes" id="UP000542125"/>
    </source>
</evidence>
<reference evidence="5 6" key="1">
    <citation type="submission" date="2020-07" db="EMBL/GenBank/DDBJ databases">
        <title>Genomic Encyclopedia of Type Strains, Phase IV (KMG-V): Genome sequencing to study the core and pangenomes of soil and plant-associated prokaryotes.</title>
        <authorList>
            <person name="Whitman W."/>
        </authorList>
    </citation>
    <scope>NUCLEOTIDE SEQUENCE [LARGE SCALE GENOMIC DNA]</scope>
    <source>
        <strain evidence="5 6">SAS40</strain>
    </source>
</reference>
<gene>
    <name evidence="5" type="ORF">FHW18_001708</name>
</gene>
<proteinExistence type="predicted"/>
<dbReference type="EMBL" id="JACBYR010000001">
    <property type="protein sequence ID" value="NYE82437.1"/>
    <property type="molecule type" value="Genomic_DNA"/>
</dbReference>
<evidence type="ECO:0000259" key="4">
    <source>
        <dbReference type="PROSITE" id="PS50949"/>
    </source>
</evidence>
<dbReference type="AlphaFoldDB" id="A0A7Y9ISU7"/>
<dbReference type="RefSeq" id="WP_179585327.1">
    <property type="nucleotide sequence ID" value="NZ_JACBYR010000001.1"/>
</dbReference>
<dbReference type="SUPFAM" id="SSF46785">
    <property type="entry name" value="Winged helix' DNA-binding domain"/>
    <property type="match status" value="1"/>
</dbReference>
<dbReference type="InterPro" id="IPR036388">
    <property type="entry name" value="WH-like_DNA-bd_sf"/>
</dbReference>
<keyword evidence="3" id="KW-0804">Transcription</keyword>
<dbReference type="GO" id="GO:0003700">
    <property type="term" value="F:DNA-binding transcription factor activity"/>
    <property type="evidence" value="ECO:0007669"/>
    <property type="project" value="InterPro"/>
</dbReference>
<organism evidence="5 6">
    <name type="scientific">Pigmentiphaga litoralis</name>
    <dbReference type="NCBI Taxonomy" id="516702"/>
    <lineage>
        <taxon>Bacteria</taxon>
        <taxon>Pseudomonadati</taxon>
        <taxon>Pseudomonadota</taxon>
        <taxon>Betaproteobacteria</taxon>
        <taxon>Burkholderiales</taxon>
        <taxon>Alcaligenaceae</taxon>
        <taxon>Pigmentiphaga</taxon>
    </lineage>
</organism>
<name>A0A7Y9ISU7_9BURK</name>
<accession>A0A7Y9ISU7</accession>
<sequence length="239" mass="26853">MFSIKKSDGVDDSSEPGDTLAAQLYERLRDDIILATLKPGQKLTMELLKERYDAGMTPLREALYRLSSSMLVTIENRRGFRVAPVSPMHLDEVIRTREEVETLLLRAAFENADVAWETRIVAAYHALMRASGSKPNYGPYTADWEGAHGEFHFALLSAARQPMLQDFHRSLWDHCSRYRNLAYSGRAPVTTVFDGHQQLMEAAMSRDVELGCVLLKRHITLATSHIKSAMFPGAAVQAN</sequence>
<dbReference type="Pfam" id="PF07729">
    <property type="entry name" value="FCD"/>
    <property type="match status" value="1"/>
</dbReference>
<dbReference type="InterPro" id="IPR000524">
    <property type="entry name" value="Tscrpt_reg_HTH_GntR"/>
</dbReference>
<keyword evidence="2 5" id="KW-0238">DNA-binding</keyword>
<dbReference type="GO" id="GO:0003677">
    <property type="term" value="F:DNA binding"/>
    <property type="evidence" value="ECO:0007669"/>
    <property type="project" value="UniProtKB-KW"/>
</dbReference>
<dbReference type="InterPro" id="IPR011711">
    <property type="entry name" value="GntR_C"/>
</dbReference>
<evidence type="ECO:0000313" key="5">
    <source>
        <dbReference type="EMBL" id="NYE82437.1"/>
    </source>
</evidence>
<comment type="caution">
    <text evidence="5">The sequence shown here is derived from an EMBL/GenBank/DDBJ whole genome shotgun (WGS) entry which is preliminary data.</text>
</comment>
<dbReference type="InterPro" id="IPR008920">
    <property type="entry name" value="TF_FadR/GntR_C"/>
</dbReference>
<dbReference type="PANTHER" id="PTHR43537:SF20">
    <property type="entry name" value="HTH-TYPE TRANSCRIPTIONAL REPRESSOR GLAR"/>
    <property type="match status" value="1"/>
</dbReference>
<dbReference type="InterPro" id="IPR036390">
    <property type="entry name" value="WH_DNA-bd_sf"/>
</dbReference>
<dbReference type="Gene3D" id="1.10.10.10">
    <property type="entry name" value="Winged helix-like DNA-binding domain superfamily/Winged helix DNA-binding domain"/>
    <property type="match status" value="1"/>
</dbReference>
<keyword evidence="6" id="KW-1185">Reference proteome</keyword>
<evidence type="ECO:0000256" key="2">
    <source>
        <dbReference type="ARBA" id="ARBA00023125"/>
    </source>
</evidence>
<dbReference type="PANTHER" id="PTHR43537">
    <property type="entry name" value="TRANSCRIPTIONAL REGULATOR, GNTR FAMILY"/>
    <property type="match status" value="1"/>
</dbReference>
<dbReference type="SUPFAM" id="SSF48008">
    <property type="entry name" value="GntR ligand-binding domain-like"/>
    <property type="match status" value="1"/>
</dbReference>
<evidence type="ECO:0000256" key="1">
    <source>
        <dbReference type="ARBA" id="ARBA00023015"/>
    </source>
</evidence>
<dbReference type="SMART" id="SM00895">
    <property type="entry name" value="FCD"/>
    <property type="match status" value="1"/>
</dbReference>
<dbReference type="Proteomes" id="UP000542125">
    <property type="component" value="Unassembled WGS sequence"/>
</dbReference>
<feature type="domain" description="HTH gntR-type" evidence="4">
    <location>
        <begin position="18"/>
        <end position="85"/>
    </location>
</feature>